<protein>
    <submittedName>
        <fullName evidence="4">Alpha/Beta hydrolase protein</fullName>
    </submittedName>
</protein>
<dbReference type="PRINTS" id="PR00111">
    <property type="entry name" value="ABHYDROLASE"/>
</dbReference>
<evidence type="ECO:0000313" key="5">
    <source>
        <dbReference type="Proteomes" id="UP001303760"/>
    </source>
</evidence>
<gene>
    <name evidence="4" type="ORF">C8A03DRAFT_44269</name>
</gene>
<dbReference type="InterPro" id="IPR000639">
    <property type="entry name" value="Epox_hydrolase-like"/>
</dbReference>
<dbReference type="PANTHER" id="PTHR43329">
    <property type="entry name" value="EPOXIDE HYDROLASE"/>
    <property type="match status" value="1"/>
</dbReference>
<organism evidence="4 5">
    <name type="scientific">Achaetomium macrosporum</name>
    <dbReference type="NCBI Taxonomy" id="79813"/>
    <lineage>
        <taxon>Eukaryota</taxon>
        <taxon>Fungi</taxon>
        <taxon>Dikarya</taxon>
        <taxon>Ascomycota</taxon>
        <taxon>Pezizomycotina</taxon>
        <taxon>Sordariomycetes</taxon>
        <taxon>Sordariomycetidae</taxon>
        <taxon>Sordariales</taxon>
        <taxon>Chaetomiaceae</taxon>
        <taxon>Achaetomium</taxon>
    </lineage>
</organism>
<reference evidence="4" key="2">
    <citation type="submission" date="2023-05" db="EMBL/GenBank/DDBJ databases">
        <authorList>
            <consortium name="Lawrence Berkeley National Laboratory"/>
            <person name="Steindorff A."/>
            <person name="Hensen N."/>
            <person name="Bonometti L."/>
            <person name="Westerberg I."/>
            <person name="Brannstrom I.O."/>
            <person name="Guillou S."/>
            <person name="Cros-Aarteil S."/>
            <person name="Calhoun S."/>
            <person name="Haridas S."/>
            <person name="Kuo A."/>
            <person name="Mondo S."/>
            <person name="Pangilinan J."/>
            <person name="Riley R."/>
            <person name="Labutti K."/>
            <person name="Andreopoulos B."/>
            <person name="Lipzen A."/>
            <person name="Chen C."/>
            <person name="Yanf M."/>
            <person name="Daum C."/>
            <person name="Ng V."/>
            <person name="Clum A."/>
            <person name="Ohm R."/>
            <person name="Martin F."/>
            <person name="Silar P."/>
            <person name="Natvig D."/>
            <person name="Lalanne C."/>
            <person name="Gautier V."/>
            <person name="Ament-Velasquez S.L."/>
            <person name="Kruys A."/>
            <person name="Hutchinson M.I."/>
            <person name="Powell A.J."/>
            <person name="Barry K."/>
            <person name="Miller A.N."/>
            <person name="Grigoriev I.V."/>
            <person name="Debuchy R."/>
            <person name="Gladieux P."/>
            <person name="Thoren M.H."/>
            <person name="Johannesson H."/>
        </authorList>
    </citation>
    <scope>NUCLEOTIDE SEQUENCE</scope>
    <source>
        <strain evidence="4">CBS 532.94</strain>
    </source>
</reference>
<dbReference type="Proteomes" id="UP001303760">
    <property type="component" value="Unassembled WGS sequence"/>
</dbReference>
<comment type="similarity">
    <text evidence="2">Belongs to the AB hydrolase superfamily. Epoxide hydrolase family.</text>
</comment>
<dbReference type="PRINTS" id="PR00412">
    <property type="entry name" value="EPOXHYDRLASE"/>
</dbReference>
<accession>A0AAN7HAP2</accession>
<sequence length="351" mass="39402">MAYPGVHKLTPTDSRVQHHTYTIPASKKKYHYLLAEPSSGTPTATVLLVHGFPDLAFGWRYQVPHLLSLNLRVVVPDLIGYGRSDAPQDLAAYSFKSVIDDLVALVKHVQGKGADEQPEKIILGGHDWGGVVAWRFALWYPELLQCVFSVCTPFFPVSDVYVPTEEMVKRLPNFGYQLQWEGTAVEEFVVGKEKVRAFFNALFGGQPKDGEPIFDVAGGFHLEKFEADKIGDSPLVSKEEVEFYADEYVTNGLRGPLCWYKTRKINFDEERKLLDEGKTKVTVPSLMVVALKDVALLPSMSVGMEKYVPNLVKKEVDASHWALWEKPAEVNQYIEEFLKGILKGQPLKASI</sequence>
<dbReference type="SUPFAM" id="SSF53474">
    <property type="entry name" value="alpha/beta-Hydrolases"/>
    <property type="match status" value="1"/>
</dbReference>
<dbReference type="InterPro" id="IPR000073">
    <property type="entry name" value="AB_hydrolase_1"/>
</dbReference>
<feature type="domain" description="AB hydrolase-1" evidence="3">
    <location>
        <begin position="45"/>
        <end position="327"/>
    </location>
</feature>
<name>A0AAN7HAP2_9PEZI</name>
<dbReference type="Pfam" id="PF00561">
    <property type="entry name" value="Abhydrolase_1"/>
    <property type="match status" value="1"/>
</dbReference>
<evidence type="ECO:0000259" key="3">
    <source>
        <dbReference type="Pfam" id="PF00561"/>
    </source>
</evidence>
<reference evidence="4" key="1">
    <citation type="journal article" date="2023" name="Mol. Phylogenet. Evol.">
        <title>Genome-scale phylogeny and comparative genomics of the fungal order Sordariales.</title>
        <authorList>
            <person name="Hensen N."/>
            <person name="Bonometti L."/>
            <person name="Westerberg I."/>
            <person name="Brannstrom I.O."/>
            <person name="Guillou S."/>
            <person name="Cros-Aarteil S."/>
            <person name="Calhoun S."/>
            <person name="Haridas S."/>
            <person name="Kuo A."/>
            <person name="Mondo S."/>
            <person name="Pangilinan J."/>
            <person name="Riley R."/>
            <person name="LaButti K."/>
            <person name="Andreopoulos B."/>
            <person name="Lipzen A."/>
            <person name="Chen C."/>
            <person name="Yan M."/>
            <person name="Daum C."/>
            <person name="Ng V."/>
            <person name="Clum A."/>
            <person name="Steindorff A."/>
            <person name="Ohm R.A."/>
            <person name="Martin F."/>
            <person name="Silar P."/>
            <person name="Natvig D.O."/>
            <person name="Lalanne C."/>
            <person name="Gautier V."/>
            <person name="Ament-Velasquez S.L."/>
            <person name="Kruys A."/>
            <person name="Hutchinson M.I."/>
            <person name="Powell A.J."/>
            <person name="Barry K."/>
            <person name="Miller A.N."/>
            <person name="Grigoriev I.V."/>
            <person name="Debuchy R."/>
            <person name="Gladieux P."/>
            <person name="Hiltunen Thoren M."/>
            <person name="Johannesson H."/>
        </authorList>
    </citation>
    <scope>NUCLEOTIDE SEQUENCE</scope>
    <source>
        <strain evidence="4">CBS 532.94</strain>
    </source>
</reference>
<comment type="caution">
    <text evidence="4">The sequence shown here is derived from an EMBL/GenBank/DDBJ whole genome shotgun (WGS) entry which is preliminary data.</text>
</comment>
<dbReference type="InterPro" id="IPR029058">
    <property type="entry name" value="AB_hydrolase_fold"/>
</dbReference>
<dbReference type="GO" id="GO:0016787">
    <property type="term" value="F:hydrolase activity"/>
    <property type="evidence" value="ECO:0007669"/>
    <property type="project" value="UniProtKB-KW"/>
</dbReference>
<keyword evidence="5" id="KW-1185">Reference proteome</keyword>
<evidence type="ECO:0000256" key="2">
    <source>
        <dbReference type="ARBA" id="ARBA00038334"/>
    </source>
</evidence>
<dbReference type="AlphaFoldDB" id="A0AAN7HAP2"/>
<keyword evidence="1 4" id="KW-0378">Hydrolase</keyword>
<dbReference type="EMBL" id="MU860117">
    <property type="protein sequence ID" value="KAK4237902.1"/>
    <property type="molecule type" value="Genomic_DNA"/>
</dbReference>
<evidence type="ECO:0000313" key="4">
    <source>
        <dbReference type="EMBL" id="KAK4237902.1"/>
    </source>
</evidence>
<proteinExistence type="inferred from homology"/>
<dbReference type="Gene3D" id="3.40.50.1820">
    <property type="entry name" value="alpha/beta hydrolase"/>
    <property type="match status" value="1"/>
</dbReference>
<evidence type="ECO:0000256" key="1">
    <source>
        <dbReference type="ARBA" id="ARBA00022801"/>
    </source>
</evidence>